<dbReference type="EMBL" id="KV748282">
    <property type="protein sequence ID" value="OCK86874.1"/>
    <property type="molecule type" value="Genomic_DNA"/>
</dbReference>
<organism evidence="1 2">
    <name type="scientific">Cenococcum geophilum 1.58</name>
    <dbReference type="NCBI Taxonomy" id="794803"/>
    <lineage>
        <taxon>Eukaryota</taxon>
        <taxon>Fungi</taxon>
        <taxon>Dikarya</taxon>
        <taxon>Ascomycota</taxon>
        <taxon>Pezizomycotina</taxon>
        <taxon>Dothideomycetes</taxon>
        <taxon>Pleosporomycetidae</taxon>
        <taxon>Gloniales</taxon>
        <taxon>Gloniaceae</taxon>
        <taxon>Cenococcum</taxon>
    </lineage>
</organism>
<evidence type="ECO:0000313" key="2">
    <source>
        <dbReference type="Proteomes" id="UP000250078"/>
    </source>
</evidence>
<accession>A0ACC8EKS3</accession>
<gene>
    <name evidence="1" type="ORF">K441DRAFT_701633</name>
</gene>
<sequence length="497" mass="56348">MGEKEIIETSTREDLESSGSSFSTIDPVAEKKLVRKCDIRVVPILFLLYVLAYLDRINIGNAKIEGMPQELKMKGNDYNVALLVFFIPYILLEVPSNLILKNLDPPKWLSGMMFICGILAMCMGFVKTKQQLIAMRILLGVFESGYYPGCLYLMSMYYKRDELLKRYTAFYCSTHIAGSFGGLLAFGFADLKEKGGLSAWQWIFVGEGLITVVTSVVAFFFVAPWPQDAKWLTAEEKDLVFRRNEEGVRAAKMNRMSLRIFGRVARDWKIWCGVGMYMGVCTTGYSQSFFVPTFLSEFGYSPSEAQLHTIPLFAVSLLLSLFIAWLSDRQKHRYGFIIFGILVSTIGYSTLLNQEHLSRSVKYMALFFLLSGCYTVLPITMCWMNNSVGGHYKRGAAMAFQIGFGNIGGIIGSNIYQSKESPRYQTGFGTGLGMLWFCGFCATILFFGLRRENKKRDQGLRDDRLKLSKEEQEVLGDDHPHFRLWRNSVLCHGSVCH</sequence>
<keyword evidence="2" id="KW-1185">Reference proteome</keyword>
<dbReference type="Proteomes" id="UP000250078">
    <property type="component" value="Unassembled WGS sequence"/>
</dbReference>
<name>A0ACC8EKS3_9PEZI</name>
<proteinExistence type="predicted"/>
<evidence type="ECO:0000313" key="1">
    <source>
        <dbReference type="EMBL" id="OCK86874.1"/>
    </source>
</evidence>
<protein>
    <submittedName>
        <fullName evidence="1">MFS general substrate transporter</fullName>
    </submittedName>
</protein>
<reference evidence="1 2" key="1">
    <citation type="journal article" date="2016" name="Nat. Commun.">
        <title>Ectomycorrhizal ecology is imprinted in the genome of the dominant symbiotic fungus Cenococcum geophilum.</title>
        <authorList>
            <consortium name="DOE Joint Genome Institute"/>
            <person name="Peter M."/>
            <person name="Kohler A."/>
            <person name="Ohm R.A."/>
            <person name="Kuo A."/>
            <person name="Krutzmann J."/>
            <person name="Morin E."/>
            <person name="Arend M."/>
            <person name="Barry K.W."/>
            <person name="Binder M."/>
            <person name="Choi C."/>
            <person name="Clum A."/>
            <person name="Copeland A."/>
            <person name="Grisel N."/>
            <person name="Haridas S."/>
            <person name="Kipfer T."/>
            <person name="LaButti K."/>
            <person name="Lindquist E."/>
            <person name="Lipzen A."/>
            <person name="Maire R."/>
            <person name="Meier B."/>
            <person name="Mihaltcheva S."/>
            <person name="Molinier V."/>
            <person name="Murat C."/>
            <person name="Poggeler S."/>
            <person name="Quandt C.A."/>
            <person name="Sperisen C."/>
            <person name="Tritt A."/>
            <person name="Tisserant E."/>
            <person name="Crous P.W."/>
            <person name="Henrissat B."/>
            <person name="Nehls U."/>
            <person name="Egli S."/>
            <person name="Spatafora J.W."/>
            <person name="Grigoriev I.V."/>
            <person name="Martin F.M."/>
        </authorList>
    </citation>
    <scope>NUCLEOTIDE SEQUENCE [LARGE SCALE GENOMIC DNA]</scope>
    <source>
        <strain evidence="1 2">1.58</strain>
    </source>
</reference>